<evidence type="ECO:0000313" key="1">
    <source>
        <dbReference type="EMBL" id="MEQ2247504.1"/>
    </source>
</evidence>
<name>A0ABV0UQM7_9TELE</name>
<protein>
    <submittedName>
        <fullName evidence="1">Uncharacterized protein</fullName>
    </submittedName>
</protein>
<reference evidence="1 2" key="1">
    <citation type="submission" date="2021-06" db="EMBL/GenBank/DDBJ databases">
        <authorList>
            <person name="Palmer J.M."/>
        </authorList>
    </citation>
    <scope>NUCLEOTIDE SEQUENCE [LARGE SCALE GENOMIC DNA]</scope>
    <source>
        <strain evidence="2">if_2019</strain>
        <tissue evidence="1">Muscle</tissue>
    </source>
</reference>
<sequence length="115" mass="13306">MIYNFNPFICPFIHPSPFVYPAIHLSIFQFVHPSLQFALLFIHQFYPSICSSVCPSLILLFGPSIHCVAFLPVLYLKPDHCRNICHEAMGKKRVNFMNAENLLYLFIPQSHLLPE</sequence>
<comment type="caution">
    <text evidence="1">The sequence shown here is derived from an EMBL/GenBank/DDBJ whole genome shotgun (WGS) entry which is preliminary data.</text>
</comment>
<evidence type="ECO:0000313" key="2">
    <source>
        <dbReference type="Proteomes" id="UP001482620"/>
    </source>
</evidence>
<accession>A0ABV0UQM7</accession>
<keyword evidence="2" id="KW-1185">Reference proteome</keyword>
<dbReference type="Proteomes" id="UP001482620">
    <property type="component" value="Unassembled WGS sequence"/>
</dbReference>
<proteinExistence type="predicted"/>
<gene>
    <name evidence="1" type="ORF">ILYODFUR_010025</name>
</gene>
<organism evidence="1 2">
    <name type="scientific">Ilyodon furcidens</name>
    <name type="common">goldbreast splitfin</name>
    <dbReference type="NCBI Taxonomy" id="33524"/>
    <lineage>
        <taxon>Eukaryota</taxon>
        <taxon>Metazoa</taxon>
        <taxon>Chordata</taxon>
        <taxon>Craniata</taxon>
        <taxon>Vertebrata</taxon>
        <taxon>Euteleostomi</taxon>
        <taxon>Actinopterygii</taxon>
        <taxon>Neopterygii</taxon>
        <taxon>Teleostei</taxon>
        <taxon>Neoteleostei</taxon>
        <taxon>Acanthomorphata</taxon>
        <taxon>Ovalentaria</taxon>
        <taxon>Atherinomorphae</taxon>
        <taxon>Cyprinodontiformes</taxon>
        <taxon>Goodeidae</taxon>
        <taxon>Ilyodon</taxon>
    </lineage>
</organism>
<dbReference type="EMBL" id="JAHRIQ010081813">
    <property type="protein sequence ID" value="MEQ2247504.1"/>
    <property type="molecule type" value="Genomic_DNA"/>
</dbReference>